<organism evidence="1 2">
    <name type="scientific">Romanomermis culicivorax</name>
    <name type="common">Nematode worm</name>
    <dbReference type="NCBI Taxonomy" id="13658"/>
    <lineage>
        <taxon>Eukaryota</taxon>
        <taxon>Metazoa</taxon>
        <taxon>Ecdysozoa</taxon>
        <taxon>Nematoda</taxon>
        <taxon>Enoplea</taxon>
        <taxon>Dorylaimia</taxon>
        <taxon>Mermithida</taxon>
        <taxon>Mermithoidea</taxon>
        <taxon>Mermithidae</taxon>
        <taxon>Romanomermis</taxon>
    </lineage>
</organism>
<name>A0A915KQA3_ROMCU</name>
<keyword evidence="1" id="KW-1185">Reference proteome</keyword>
<proteinExistence type="predicted"/>
<dbReference type="Proteomes" id="UP000887565">
    <property type="component" value="Unplaced"/>
</dbReference>
<dbReference type="WBParaSite" id="nRc.2.0.1.t39893-RA">
    <property type="protein sequence ID" value="nRc.2.0.1.t39893-RA"/>
    <property type="gene ID" value="nRc.2.0.1.g39893"/>
</dbReference>
<evidence type="ECO:0000313" key="2">
    <source>
        <dbReference type="WBParaSite" id="nRc.2.0.1.t39893-RA"/>
    </source>
</evidence>
<reference evidence="2" key="1">
    <citation type="submission" date="2022-11" db="UniProtKB">
        <authorList>
            <consortium name="WormBaseParasite"/>
        </authorList>
    </citation>
    <scope>IDENTIFICATION</scope>
</reference>
<sequence length="61" mass="7463">MYVQVGTKIQEMGKQIYDVHRKMYAFIRTIVNKNKYLHLIKREAFWCILESQKLEILQRFA</sequence>
<evidence type="ECO:0000313" key="1">
    <source>
        <dbReference type="Proteomes" id="UP000887565"/>
    </source>
</evidence>
<dbReference type="AlphaFoldDB" id="A0A915KQA3"/>
<protein>
    <submittedName>
        <fullName evidence="2">Uncharacterized protein</fullName>
    </submittedName>
</protein>
<accession>A0A915KQA3</accession>